<evidence type="ECO:0000313" key="1">
    <source>
        <dbReference type="EMBL" id="CAG8744499.1"/>
    </source>
</evidence>
<proteinExistence type="predicted"/>
<comment type="caution">
    <text evidence="1">The sequence shown here is derived from an EMBL/GenBank/DDBJ whole genome shotgun (WGS) entry which is preliminary data.</text>
</comment>
<protein>
    <submittedName>
        <fullName evidence="1">17524_t:CDS:1</fullName>
    </submittedName>
</protein>
<dbReference type="EMBL" id="CAJVPT010049672">
    <property type="protein sequence ID" value="CAG8744499.1"/>
    <property type="molecule type" value="Genomic_DNA"/>
</dbReference>
<sequence>GIASSILVSKDLISKAKGTYPQTREGHYCNQSAALRASPNAASKKESTIRTQSERVTYQCKPEDEWDNSPFKPVNTELTYLSMHPVVIDERVKIEKQVTSAEMVTRACQNQHYAAQELDSYLDDMWRAQYTAKKLGGHSTSVRKRVRTTELVDSSDLVLTQIRDPIITSIVQPAGSGNLRNGANPNNHLIPIESMTAMQEQEKDIFEDIAYSPIQGRENLPHYRQTDGTTNLANHRSPINHFLSQISSDYASGLNSSLIDKGSWRNNGKPATSSKAQATDQQKQQTWTTPSITTQIDFPYLTPPYPIIVRHCQRQPGRADQRMCQ</sequence>
<keyword evidence="2" id="KW-1185">Reference proteome</keyword>
<name>A0ACA9QCX7_9GLOM</name>
<organism evidence="1 2">
    <name type="scientific">Acaulospora colombiana</name>
    <dbReference type="NCBI Taxonomy" id="27376"/>
    <lineage>
        <taxon>Eukaryota</taxon>
        <taxon>Fungi</taxon>
        <taxon>Fungi incertae sedis</taxon>
        <taxon>Mucoromycota</taxon>
        <taxon>Glomeromycotina</taxon>
        <taxon>Glomeromycetes</taxon>
        <taxon>Diversisporales</taxon>
        <taxon>Acaulosporaceae</taxon>
        <taxon>Acaulospora</taxon>
    </lineage>
</organism>
<evidence type="ECO:0000313" key="2">
    <source>
        <dbReference type="Proteomes" id="UP000789525"/>
    </source>
</evidence>
<feature type="non-terminal residue" evidence="1">
    <location>
        <position position="325"/>
    </location>
</feature>
<reference evidence="1" key="1">
    <citation type="submission" date="2021-06" db="EMBL/GenBank/DDBJ databases">
        <authorList>
            <person name="Kallberg Y."/>
            <person name="Tangrot J."/>
            <person name="Rosling A."/>
        </authorList>
    </citation>
    <scope>NUCLEOTIDE SEQUENCE</scope>
    <source>
        <strain evidence="1">CL356</strain>
    </source>
</reference>
<gene>
    <name evidence="1" type="ORF">ACOLOM_LOCUS12361</name>
</gene>
<dbReference type="Proteomes" id="UP000789525">
    <property type="component" value="Unassembled WGS sequence"/>
</dbReference>
<accession>A0ACA9QCX7</accession>
<feature type="non-terminal residue" evidence="1">
    <location>
        <position position="1"/>
    </location>
</feature>